<evidence type="ECO:0000256" key="1">
    <source>
        <dbReference type="SAM" id="MobiDB-lite"/>
    </source>
</evidence>
<gene>
    <name evidence="2" type="ORF">BABINDRAFT_86424</name>
</gene>
<protein>
    <submittedName>
        <fullName evidence="2">Uncharacterized protein</fullName>
    </submittedName>
</protein>
<accession>A0A1E3QLK3</accession>
<sequence>MLRTIFRLGRGLYLIPAHWKHLAPQRGLRTTPLRRPLPAEDYSQPQRQTPQAKYMHHYQQRAVMVWFCQHFLPLTVEELQRYIASLSSVPKELLHQEWLAVLVAVTKARYNDGAELYKRDMWPNFEPRKEKYRHFRRPLATLTATPDQRARALSRLLEAVRDPQIRQFLSQNIQSLSVQATDSFIEQVVRLSPAQLRQLDIFDVFVGFGGDVSKVVDLNNPHRFKPALSLRDFLFFELAKGFFRECAAYRIPQPLLLSIFELIKMEPDRLRNEYMGYLIGYEFLYNAYPGADRKVQLDPYHEMTYVFPGMLRQGLQAKVMELYALHNDNNHLQSWREYGVRLQLRYGVPAAAEALVESIMADFGCVSPSVSAEFVQHYYLVGDGEGCKRWMSRFLEETKRRGVENDVSDYNIGINELLARMESRGATREDFLSVLRAAMFFKQTDMVVAVYEVLKEYGAKSIMEYPIYGINDEYKLELLPKLVGVADEETGLLLKTELARIKEIPDVLLKHLALYESLLHDCFKSQPARFAKYLILQEDVEEFHYYPTQLGIKRTQGTKHTQETKHTQGTEHTQGIKTQRVKNTSLRSFQSNLLPDRSMLTAAIQHYITNDISKANAILSTLEFAALTIRQRAQRFEIPQVLSEDYLPFIAHYSALGQWKDVDAILSRMGKAQVVFDAKVMETVLRAYHTADEPVQGMRFWDTYKFVGIPSPTGMQLLARSHASFSHVWSMSRDLHRLRSKNQLSLVPDLSRKQDILNFLSEQRSPEEIAKEGNRGIHGLSVRDLFAQQTKTLNVNETPSQSLYKKILQACLWSRDYVGTIAIMQFMHHYYGMNPEGGRWFKRIIRETRADAAVSGRRMTIATGFKELKFEALQAREGVNETWNQLAYLLLDELAFEGVPSEEINAELSAVQKWLRLPVRSVEEL</sequence>
<proteinExistence type="predicted"/>
<dbReference type="AlphaFoldDB" id="A0A1E3QLK3"/>
<organism evidence="2 3">
    <name type="scientific">Babjeviella inositovora NRRL Y-12698</name>
    <dbReference type="NCBI Taxonomy" id="984486"/>
    <lineage>
        <taxon>Eukaryota</taxon>
        <taxon>Fungi</taxon>
        <taxon>Dikarya</taxon>
        <taxon>Ascomycota</taxon>
        <taxon>Saccharomycotina</taxon>
        <taxon>Pichiomycetes</taxon>
        <taxon>Serinales incertae sedis</taxon>
        <taxon>Babjeviella</taxon>
    </lineage>
</organism>
<dbReference type="EMBL" id="KV454435">
    <property type="protein sequence ID" value="ODQ78565.1"/>
    <property type="molecule type" value="Genomic_DNA"/>
</dbReference>
<evidence type="ECO:0000313" key="2">
    <source>
        <dbReference type="EMBL" id="ODQ78565.1"/>
    </source>
</evidence>
<reference evidence="3" key="1">
    <citation type="submission" date="2016-05" db="EMBL/GenBank/DDBJ databases">
        <title>Comparative genomics of biotechnologically important yeasts.</title>
        <authorList>
            <consortium name="DOE Joint Genome Institute"/>
            <person name="Riley R."/>
            <person name="Haridas S."/>
            <person name="Wolfe K.H."/>
            <person name="Lopes M.R."/>
            <person name="Hittinger C.T."/>
            <person name="Goker M."/>
            <person name="Salamov A."/>
            <person name="Wisecaver J."/>
            <person name="Long T.M."/>
            <person name="Aerts A.L."/>
            <person name="Barry K."/>
            <person name="Choi C."/>
            <person name="Clum A."/>
            <person name="Coughlan A.Y."/>
            <person name="Deshpande S."/>
            <person name="Douglass A.P."/>
            <person name="Hanson S.J."/>
            <person name="Klenk H.-P."/>
            <person name="Labutti K."/>
            <person name="Lapidus A."/>
            <person name="Lindquist E."/>
            <person name="Lipzen A."/>
            <person name="Meier-Kolthoff J.P."/>
            <person name="Ohm R.A."/>
            <person name="Otillar R.P."/>
            <person name="Pangilinan J."/>
            <person name="Peng Y."/>
            <person name="Rokas A."/>
            <person name="Rosa C.A."/>
            <person name="Scheuner C."/>
            <person name="Sibirny A.A."/>
            <person name="Slot J.C."/>
            <person name="Stielow J.B."/>
            <person name="Sun H."/>
            <person name="Kurtzman C.P."/>
            <person name="Blackwell M."/>
            <person name="Grigoriev I.V."/>
            <person name="Jeffries T.W."/>
        </authorList>
    </citation>
    <scope>NUCLEOTIDE SEQUENCE [LARGE SCALE GENOMIC DNA]</scope>
    <source>
        <strain evidence="3">NRRL Y-12698</strain>
    </source>
</reference>
<keyword evidence="3" id="KW-1185">Reference proteome</keyword>
<dbReference type="GeneID" id="30150690"/>
<evidence type="ECO:0000313" key="3">
    <source>
        <dbReference type="Proteomes" id="UP000094336"/>
    </source>
</evidence>
<dbReference type="Proteomes" id="UP000094336">
    <property type="component" value="Unassembled WGS sequence"/>
</dbReference>
<name>A0A1E3QLK3_9ASCO</name>
<dbReference type="RefSeq" id="XP_018983893.1">
    <property type="nucleotide sequence ID" value="XM_019132837.1"/>
</dbReference>
<feature type="region of interest" description="Disordered" evidence="1">
    <location>
        <begin position="30"/>
        <end position="51"/>
    </location>
</feature>